<sequence>MKGGMEMRRYFFKLLVILLISFAVAASSALPAYAALPYRTSSTDYTGEGIPSPDAYKPLKTVKGFSGPEDLFITADDEIYVADTKNNRIVHLDAEGNVVRYIPSETGKVEDARKKAQLRGPEGVFVSKDGSIYVADTGNRRVAVFDSKATYQREYVSPPSQFIPANYLFVPSKVVIDPRGYLYIANKGGYQGLLQLTFEGEFAGFFGSNKVQADWIDRIKRKFYTEQQLAEEDKKLPGVISNMTIDERGFIYTINRNMARGQIKRLNAASYDLLGDINFAPWDNAMSKTNFLDIAVDSRGMITAIEEGSGFIDQYDSDGNVIFTFGGSGKEDRYGLLQRPTGLVVNSRGDLIIADGDLDILHWMVRTEFGELVHRAISLSSQGDYEEALPIWKHILRYNGTFERAYQGIAKAQFGNKQFAEAMDNFSIARDKDGYSEVFWEYRMIGMQRYFGSAMTVLLVAGAVLFVLRRYLKQRRKRLRQQGGTRSQTANDWFYSLQIIGRILRKPADTLYDIANSNRIKFAVPVAIVAASFIVNIAGKAVVSFIFSDVRFRDLNLMVEAGAFLGLWLVWVLANYLTGSVMQGEGTMKKVFAVNAYAMAPVLLFTLPLQLLSNALTLQELAFYDAAMRIMQLWMLVLMFIGTMMVHNYNLKESIRMSAVSLFSLVCISLFAFALGGLVYGAMDFFTQLGQELVKRG</sequence>
<keyword evidence="3" id="KW-0677">Repeat</keyword>
<protein>
    <recommendedName>
        <fullName evidence="9">Yip1 domain-containing protein</fullName>
    </recommendedName>
</protein>
<dbReference type="EMBL" id="QMFB01000001">
    <property type="protein sequence ID" value="RAV23103.1"/>
    <property type="molecule type" value="Genomic_DNA"/>
</dbReference>
<dbReference type="SUPFAM" id="SSF101898">
    <property type="entry name" value="NHL repeat"/>
    <property type="match status" value="1"/>
</dbReference>
<evidence type="ECO:0000256" key="6">
    <source>
        <dbReference type="PROSITE-ProRule" id="PRU00504"/>
    </source>
</evidence>
<evidence type="ECO:0000259" key="9">
    <source>
        <dbReference type="Pfam" id="PF04893"/>
    </source>
</evidence>
<dbReference type="GO" id="GO:0016020">
    <property type="term" value="C:membrane"/>
    <property type="evidence" value="ECO:0007669"/>
    <property type="project" value="UniProtKB-SubCell"/>
</dbReference>
<dbReference type="InterPro" id="IPR011990">
    <property type="entry name" value="TPR-like_helical_dom_sf"/>
</dbReference>
<dbReference type="PROSITE" id="PS51125">
    <property type="entry name" value="NHL"/>
    <property type="match status" value="2"/>
</dbReference>
<dbReference type="InterPro" id="IPR011042">
    <property type="entry name" value="6-blade_b-propeller_TolB-like"/>
</dbReference>
<keyword evidence="8" id="KW-0732">Signal</keyword>
<evidence type="ECO:0000256" key="8">
    <source>
        <dbReference type="SAM" id="SignalP"/>
    </source>
</evidence>
<feature type="transmembrane region" description="Helical" evidence="7">
    <location>
        <begin position="631"/>
        <end position="650"/>
    </location>
</feature>
<dbReference type="AlphaFoldDB" id="A0A329MXL5"/>
<keyword evidence="2 7" id="KW-0812">Transmembrane</keyword>
<comment type="caution">
    <text evidence="10">The sequence shown here is derived from an EMBL/GenBank/DDBJ whole genome shotgun (WGS) entry which is preliminary data.</text>
</comment>
<evidence type="ECO:0000256" key="5">
    <source>
        <dbReference type="ARBA" id="ARBA00023136"/>
    </source>
</evidence>
<dbReference type="Pfam" id="PF04893">
    <property type="entry name" value="Yip1"/>
    <property type="match status" value="1"/>
</dbReference>
<dbReference type="InterPro" id="IPR001258">
    <property type="entry name" value="NHL_repeat"/>
</dbReference>
<dbReference type="InterPro" id="IPR050952">
    <property type="entry name" value="TRIM-NHL_E3_ligases"/>
</dbReference>
<evidence type="ECO:0000256" key="3">
    <source>
        <dbReference type="ARBA" id="ARBA00022737"/>
    </source>
</evidence>
<feature type="repeat" description="NHL" evidence="6">
    <location>
        <begin position="65"/>
        <end position="95"/>
    </location>
</feature>
<gene>
    <name evidence="10" type="ORF">DQG23_02600</name>
</gene>
<dbReference type="Pfam" id="PF01436">
    <property type="entry name" value="NHL"/>
    <property type="match status" value="2"/>
</dbReference>
<evidence type="ECO:0000313" key="10">
    <source>
        <dbReference type="EMBL" id="RAV23103.1"/>
    </source>
</evidence>
<reference evidence="10 11" key="1">
    <citation type="journal article" date="2009" name="Int. J. Syst. Evol. Microbiol.">
        <title>Paenibacillus contaminans sp. nov., isolated from a contaminated laboratory plate.</title>
        <authorList>
            <person name="Chou J.H."/>
            <person name="Lee J.H."/>
            <person name="Lin M.C."/>
            <person name="Chang P.S."/>
            <person name="Arun A.B."/>
            <person name="Young C.C."/>
            <person name="Chen W.M."/>
        </authorList>
    </citation>
    <scope>NUCLEOTIDE SEQUENCE [LARGE SCALE GENOMIC DNA]</scope>
    <source>
        <strain evidence="10 11">CKOBP-6</strain>
    </source>
</reference>
<dbReference type="GO" id="GO:0008270">
    <property type="term" value="F:zinc ion binding"/>
    <property type="evidence" value="ECO:0007669"/>
    <property type="project" value="UniProtKB-KW"/>
</dbReference>
<feature type="signal peptide" evidence="8">
    <location>
        <begin position="1"/>
        <end position="34"/>
    </location>
</feature>
<feature type="domain" description="Yip1" evidence="9">
    <location>
        <begin position="503"/>
        <end position="671"/>
    </location>
</feature>
<evidence type="ECO:0000256" key="2">
    <source>
        <dbReference type="ARBA" id="ARBA00022692"/>
    </source>
</evidence>
<dbReference type="SUPFAM" id="SSF48452">
    <property type="entry name" value="TPR-like"/>
    <property type="match status" value="1"/>
</dbReference>
<evidence type="ECO:0000256" key="4">
    <source>
        <dbReference type="ARBA" id="ARBA00022989"/>
    </source>
</evidence>
<evidence type="ECO:0000256" key="1">
    <source>
        <dbReference type="ARBA" id="ARBA00004141"/>
    </source>
</evidence>
<keyword evidence="11" id="KW-1185">Reference proteome</keyword>
<dbReference type="Proteomes" id="UP000250369">
    <property type="component" value="Unassembled WGS sequence"/>
</dbReference>
<feature type="transmembrane region" description="Helical" evidence="7">
    <location>
        <begin position="522"/>
        <end position="547"/>
    </location>
</feature>
<organism evidence="10 11">
    <name type="scientific">Paenibacillus contaminans</name>
    <dbReference type="NCBI Taxonomy" id="450362"/>
    <lineage>
        <taxon>Bacteria</taxon>
        <taxon>Bacillati</taxon>
        <taxon>Bacillota</taxon>
        <taxon>Bacilli</taxon>
        <taxon>Bacillales</taxon>
        <taxon>Paenibacillaceae</taxon>
        <taxon>Paenibacillus</taxon>
    </lineage>
</organism>
<dbReference type="PANTHER" id="PTHR24104:SF25">
    <property type="entry name" value="PROTEIN LIN-41"/>
    <property type="match status" value="1"/>
</dbReference>
<proteinExistence type="predicted"/>
<accession>A0A329MXL5</accession>
<feature type="transmembrane region" description="Helical" evidence="7">
    <location>
        <begin position="662"/>
        <end position="683"/>
    </location>
</feature>
<dbReference type="PANTHER" id="PTHR24104">
    <property type="entry name" value="E3 UBIQUITIN-PROTEIN LIGASE NHLRC1-RELATED"/>
    <property type="match status" value="1"/>
</dbReference>
<feature type="repeat" description="NHL" evidence="6">
    <location>
        <begin position="113"/>
        <end position="148"/>
    </location>
</feature>
<feature type="transmembrane region" description="Helical" evidence="7">
    <location>
        <begin position="559"/>
        <end position="579"/>
    </location>
</feature>
<dbReference type="Gene3D" id="2.120.10.30">
    <property type="entry name" value="TolB, C-terminal domain"/>
    <property type="match status" value="2"/>
</dbReference>
<name>A0A329MXL5_9BACL</name>
<keyword evidence="4 7" id="KW-1133">Transmembrane helix</keyword>
<dbReference type="InterPro" id="IPR006977">
    <property type="entry name" value="Yip1_dom"/>
</dbReference>
<dbReference type="CDD" id="cd05819">
    <property type="entry name" value="NHL"/>
    <property type="match status" value="1"/>
</dbReference>
<evidence type="ECO:0000313" key="11">
    <source>
        <dbReference type="Proteomes" id="UP000250369"/>
    </source>
</evidence>
<dbReference type="Gene3D" id="1.25.40.10">
    <property type="entry name" value="Tetratricopeptide repeat domain"/>
    <property type="match status" value="1"/>
</dbReference>
<feature type="transmembrane region" description="Helical" evidence="7">
    <location>
        <begin position="450"/>
        <end position="472"/>
    </location>
</feature>
<keyword evidence="5 7" id="KW-0472">Membrane</keyword>
<evidence type="ECO:0000256" key="7">
    <source>
        <dbReference type="SAM" id="Phobius"/>
    </source>
</evidence>
<feature type="chain" id="PRO_5016245858" description="Yip1 domain-containing protein" evidence="8">
    <location>
        <begin position="35"/>
        <end position="697"/>
    </location>
</feature>
<comment type="subcellular location">
    <subcellularLocation>
        <location evidence="1">Membrane</location>
        <topology evidence="1">Multi-pass membrane protein</topology>
    </subcellularLocation>
</comment>
<feature type="transmembrane region" description="Helical" evidence="7">
    <location>
        <begin position="591"/>
        <end position="611"/>
    </location>
</feature>